<proteinExistence type="predicted"/>
<dbReference type="AlphaFoldDB" id="A0ABD0BGJ0"/>
<keyword evidence="1" id="KW-0472">Membrane</keyword>
<feature type="transmembrane region" description="Helical" evidence="1">
    <location>
        <begin position="26"/>
        <end position="52"/>
    </location>
</feature>
<reference evidence="2 3" key="1">
    <citation type="submission" date="2021-11" db="EMBL/GenBank/DDBJ databases">
        <title>Whole genome sequences of diphtheriae toxin producing Corynebacterium ulcerans isolates from cats in Osaka, Japan.</title>
        <authorList>
            <person name="Umeda K."/>
            <person name="Hirai Y."/>
        </authorList>
    </citation>
    <scope>NUCLEOTIDE SEQUENCE [LARGE SCALE GENOMIC DNA]</scope>
    <source>
        <strain evidence="2 3">12109B-1</strain>
    </source>
</reference>
<organism evidence="2 3">
    <name type="scientific">Corynebacterium ulcerans</name>
    <dbReference type="NCBI Taxonomy" id="65058"/>
    <lineage>
        <taxon>Bacteria</taxon>
        <taxon>Bacillati</taxon>
        <taxon>Actinomycetota</taxon>
        <taxon>Actinomycetes</taxon>
        <taxon>Mycobacteriales</taxon>
        <taxon>Corynebacteriaceae</taxon>
        <taxon>Corynebacterium</taxon>
    </lineage>
</organism>
<evidence type="ECO:0000313" key="2">
    <source>
        <dbReference type="EMBL" id="GJJ43212.1"/>
    </source>
</evidence>
<evidence type="ECO:0000313" key="3">
    <source>
        <dbReference type="Proteomes" id="UP001205910"/>
    </source>
</evidence>
<gene>
    <name evidence="2" type="ORF">CULCOIPH005_14010</name>
</gene>
<accession>A0ABD0BGJ0</accession>
<keyword evidence="1" id="KW-1133">Transmembrane helix</keyword>
<comment type="caution">
    <text evidence="2">The sequence shown here is derived from an EMBL/GenBank/DDBJ whole genome shotgun (WGS) entry which is preliminary data.</text>
</comment>
<sequence length="55" mass="6162">MIIVDMSLTKIKVNRVALFVHIGKNLILYLLVDMHLGGIVWGVGKIGFSYLWSST</sequence>
<dbReference type="EMBL" id="BQFK01000003">
    <property type="protein sequence ID" value="GJJ43212.1"/>
    <property type="molecule type" value="Genomic_DNA"/>
</dbReference>
<name>A0ABD0BGJ0_CORUL</name>
<protein>
    <submittedName>
        <fullName evidence="2">Uncharacterized protein</fullName>
    </submittedName>
</protein>
<evidence type="ECO:0000256" key="1">
    <source>
        <dbReference type="SAM" id="Phobius"/>
    </source>
</evidence>
<dbReference type="Proteomes" id="UP001205910">
    <property type="component" value="Unassembled WGS sequence"/>
</dbReference>
<keyword evidence="1" id="KW-0812">Transmembrane</keyword>